<reference evidence="1" key="2">
    <citation type="submission" date="2021-04" db="EMBL/GenBank/DDBJ databases">
        <authorList>
            <person name="Gilroy R."/>
        </authorList>
    </citation>
    <scope>NUCLEOTIDE SEQUENCE</scope>
    <source>
        <strain evidence="1">A6-441</strain>
    </source>
</reference>
<organism evidence="1 2">
    <name type="scientific">Candidatus Fusobacterium pullicola</name>
    <dbReference type="NCBI Taxonomy" id="2838601"/>
    <lineage>
        <taxon>Bacteria</taxon>
        <taxon>Fusobacteriati</taxon>
        <taxon>Fusobacteriota</taxon>
        <taxon>Fusobacteriia</taxon>
        <taxon>Fusobacteriales</taxon>
        <taxon>Fusobacteriaceae</taxon>
        <taxon>Fusobacterium</taxon>
    </lineage>
</organism>
<dbReference type="Pfam" id="PF04025">
    <property type="entry name" value="RemA-like"/>
    <property type="match status" value="1"/>
</dbReference>
<gene>
    <name evidence="1" type="ORF">IAA47_03175</name>
</gene>
<accession>A0A9E2NWZ9</accession>
<dbReference type="Proteomes" id="UP000724657">
    <property type="component" value="Unassembled WGS sequence"/>
</dbReference>
<evidence type="ECO:0000313" key="2">
    <source>
        <dbReference type="Proteomes" id="UP000724657"/>
    </source>
</evidence>
<proteinExistence type="predicted"/>
<name>A0A9E2NWZ9_9FUSO</name>
<evidence type="ECO:0000313" key="1">
    <source>
        <dbReference type="EMBL" id="MBU3841977.1"/>
    </source>
</evidence>
<dbReference type="EMBL" id="JAHLFN010000026">
    <property type="protein sequence ID" value="MBU3841977.1"/>
    <property type="molecule type" value="Genomic_DNA"/>
</dbReference>
<dbReference type="NCBIfam" id="NF046065">
    <property type="entry name" value="MtxRegRemB"/>
    <property type="match status" value="1"/>
</dbReference>
<comment type="caution">
    <text evidence="1">The sequence shown here is derived from an EMBL/GenBank/DDBJ whole genome shotgun (WGS) entry which is preliminary data.</text>
</comment>
<dbReference type="InterPro" id="IPR007169">
    <property type="entry name" value="RemA-like"/>
</dbReference>
<sequence>MYVFLEEKILIPSKEILLIIDYIHITNEENRGFYREQLEKKEVIDLAGESKKTVVITDNKIYFSSYGTQTLMSRGNEYFNIIGGRK</sequence>
<protein>
    <submittedName>
        <fullName evidence="1">DUF370 domain-containing protein</fullName>
    </submittedName>
</protein>
<reference evidence="1" key="1">
    <citation type="journal article" date="2021" name="PeerJ">
        <title>Extensive microbial diversity within the chicken gut microbiome revealed by metagenomics and culture.</title>
        <authorList>
            <person name="Gilroy R."/>
            <person name="Ravi A."/>
            <person name="Getino M."/>
            <person name="Pursley I."/>
            <person name="Horton D.L."/>
            <person name="Alikhan N.F."/>
            <person name="Baker D."/>
            <person name="Gharbi K."/>
            <person name="Hall N."/>
            <person name="Watson M."/>
            <person name="Adriaenssens E.M."/>
            <person name="Foster-Nyarko E."/>
            <person name="Jarju S."/>
            <person name="Secka A."/>
            <person name="Antonio M."/>
            <person name="Oren A."/>
            <person name="Chaudhuri R.R."/>
            <person name="La Ragione R."/>
            <person name="Hildebrand F."/>
            <person name="Pallen M.J."/>
        </authorList>
    </citation>
    <scope>NUCLEOTIDE SEQUENCE</scope>
    <source>
        <strain evidence="1">A6-441</strain>
    </source>
</reference>
<dbReference type="AlphaFoldDB" id="A0A9E2NWZ9"/>